<gene>
    <name evidence="3" type="ORF">KN1_14030</name>
</gene>
<dbReference type="AlphaFoldDB" id="A0A8D5U5X6"/>
<dbReference type="KEGG" id="csty:KN1_14030"/>
<evidence type="ECO:0000313" key="4">
    <source>
        <dbReference type="Proteomes" id="UP000825123"/>
    </source>
</evidence>
<dbReference type="InterPro" id="IPR024462">
    <property type="entry name" value="GH116_N"/>
</dbReference>
<accession>A0A8D5U5X6</accession>
<dbReference type="SUPFAM" id="SSF48208">
    <property type="entry name" value="Six-hairpin glycosidases"/>
    <property type="match status" value="1"/>
</dbReference>
<sequence length="642" mass="72519">MVKYNSKQVLDYGVPLGGIGAGKVELNNKGKMVNLTIFNNWQKPVTGMRGFHVFVIGDDYYFLEDDVMVKGMEDRGTTLTYEGEYPFVKITGRGTTLTAFTPIIKGDLKDSSLPAFGLTVKAKGKIAISVANLVGSFSVGRKNEPLKNGFKMVNTKANKYDPAKGDMTFICKSGKVIHQYNINLSPREVLEKGWVKELYESPDPWLKLIDGSLTPTDGEARGMWEDFAGMVVSEDEATCVLSWYFNTPTHHFPYKHYYSNFFKDSKEVAEYFLDNFDLFFAKSLRFTDQPFGEAVVNSAYILSTSTWLTDDGKFGVLEAPEALPLVNTIGGLTYEASSLPILYLYPGLERKVIEMFLKSVREDGYVPHDLGYLGFDAPTDGTTAPPEWKDTNATLILMAYRYYKLMGDVEAIKEFYPSILRAFSWFNGGVPGKEGSGDDAFDATSVRGYDSYITSLTYVASVAMEKIAEVVNDPDTERKAEELAEKALQELRWNGKFYTAWDEPATDTLFLGQFIAFWWAELLDLPYDKEKVKRALREAYERIKRSKTCCVPNTVNQDGSPFNYSPQTVSSWVRLVFAVGSLALWLGMEEWREIIELEWEALVERGMVWNQPSRLNVFTGFPDVYLDHYIGSPALWGLVFKK</sequence>
<feature type="domain" description="Glycosyl-hydrolase family 116 N-terminal" evidence="2">
    <location>
        <begin position="13"/>
        <end position="276"/>
    </location>
</feature>
<proteinExistence type="predicted"/>
<evidence type="ECO:0000259" key="2">
    <source>
        <dbReference type="Pfam" id="PF12215"/>
    </source>
</evidence>
<feature type="domain" description="Glycosyl-hydrolase family 116 catalytic region" evidence="1">
    <location>
        <begin position="312"/>
        <end position="638"/>
    </location>
</feature>
<dbReference type="InterPro" id="IPR012341">
    <property type="entry name" value="6hp_glycosidase-like_sf"/>
</dbReference>
<dbReference type="Gene3D" id="1.50.10.10">
    <property type="match status" value="1"/>
</dbReference>
<dbReference type="InterPro" id="IPR008928">
    <property type="entry name" value="6-hairpin_glycosidase_sf"/>
</dbReference>
<dbReference type="RefSeq" id="WP_221290381.1">
    <property type="nucleotide sequence ID" value="NZ_AP024597.1"/>
</dbReference>
<evidence type="ECO:0000313" key="3">
    <source>
        <dbReference type="EMBL" id="BCU70106.1"/>
    </source>
</evidence>
<dbReference type="InterPro" id="IPR006775">
    <property type="entry name" value="GH116_catalytic"/>
</dbReference>
<dbReference type="Pfam" id="PF12215">
    <property type="entry name" value="Glyco_hydr_116N"/>
    <property type="match status" value="1"/>
</dbReference>
<dbReference type="Proteomes" id="UP000825123">
    <property type="component" value="Chromosome"/>
</dbReference>
<keyword evidence="4" id="KW-1185">Reference proteome</keyword>
<dbReference type="EMBL" id="AP024597">
    <property type="protein sequence ID" value="BCU70106.1"/>
    <property type="molecule type" value="Genomic_DNA"/>
</dbReference>
<dbReference type="GO" id="GO:0008422">
    <property type="term" value="F:beta-glucosidase activity"/>
    <property type="evidence" value="ECO:0007669"/>
    <property type="project" value="TreeGrafter"/>
</dbReference>
<dbReference type="Pfam" id="PF04685">
    <property type="entry name" value="DUF608"/>
    <property type="match status" value="1"/>
</dbReference>
<dbReference type="GeneID" id="66163122"/>
<reference evidence="3 4" key="1">
    <citation type="submission" date="2021-04" db="EMBL/GenBank/DDBJ databases">
        <title>Complete genome sequence of Stygiolobus sp. KN-1.</title>
        <authorList>
            <person name="Nakamura K."/>
            <person name="Sakai H."/>
            <person name="Kurosawa N."/>
        </authorList>
    </citation>
    <scope>NUCLEOTIDE SEQUENCE [LARGE SCALE GENOMIC DNA]</scope>
    <source>
        <strain evidence="3 4">KN-1</strain>
    </source>
</reference>
<protein>
    <recommendedName>
        <fullName evidence="5">Glycosyl-hydrolase family 116 catalytic region domain-containing protein</fullName>
    </recommendedName>
</protein>
<dbReference type="InterPro" id="IPR052566">
    <property type="entry name" value="Non-lysos_glucosylceramidase"/>
</dbReference>
<name>A0A8D5U5X6_9CREN</name>
<dbReference type="PANTHER" id="PTHR12654:SF0">
    <property type="entry name" value="NON-LYSOSOMAL GLUCOSYLCERAMIDASE"/>
    <property type="match status" value="1"/>
</dbReference>
<dbReference type="PANTHER" id="PTHR12654">
    <property type="entry name" value="BILE ACID BETA-GLUCOSIDASE-RELATED"/>
    <property type="match status" value="1"/>
</dbReference>
<evidence type="ECO:0008006" key="5">
    <source>
        <dbReference type="Google" id="ProtNLM"/>
    </source>
</evidence>
<dbReference type="GO" id="GO:0005975">
    <property type="term" value="P:carbohydrate metabolic process"/>
    <property type="evidence" value="ECO:0007669"/>
    <property type="project" value="InterPro"/>
</dbReference>
<organism evidence="3 4">
    <name type="scientific">Stygiolobus caldivivus</name>
    <dbReference type="NCBI Taxonomy" id="2824673"/>
    <lineage>
        <taxon>Archaea</taxon>
        <taxon>Thermoproteota</taxon>
        <taxon>Thermoprotei</taxon>
        <taxon>Sulfolobales</taxon>
        <taxon>Sulfolobaceae</taxon>
        <taxon>Stygiolobus</taxon>
    </lineage>
</organism>
<evidence type="ECO:0000259" key="1">
    <source>
        <dbReference type="Pfam" id="PF04685"/>
    </source>
</evidence>